<evidence type="ECO:0000259" key="6">
    <source>
        <dbReference type="PROSITE" id="PS50111"/>
    </source>
</evidence>
<dbReference type="GO" id="GO:0006935">
    <property type="term" value="P:chemotaxis"/>
    <property type="evidence" value="ECO:0007669"/>
    <property type="project" value="InterPro"/>
</dbReference>
<dbReference type="GO" id="GO:0007165">
    <property type="term" value="P:signal transduction"/>
    <property type="evidence" value="ECO:0007669"/>
    <property type="project" value="UniProtKB-KW"/>
</dbReference>
<dbReference type="GO" id="GO:0004888">
    <property type="term" value="F:transmembrane signaling receptor activity"/>
    <property type="evidence" value="ECO:0007669"/>
    <property type="project" value="InterPro"/>
</dbReference>
<dbReference type="InterPro" id="IPR024478">
    <property type="entry name" value="HlyB_4HB_MCP"/>
</dbReference>
<keyword evidence="5" id="KW-1133">Transmembrane helix</keyword>
<dbReference type="CDD" id="cd19411">
    <property type="entry name" value="MCP2201-like_sensor"/>
    <property type="match status" value="1"/>
</dbReference>
<dbReference type="FunFam" id="1.10.287.950:FF:000001">
    <property type="entry name" value="Methyl-accepting chemotaxis sensory transducer"/>
    <property type="match status" value="1"/>
</dbReference>
<dbReference type="SUPFAM" id="SSF58104">
    <property type="entry name" value="Methyl-accepting chemotaxis protein (MCP) signaling domain"/>
    <property type="match status" value="1"/>
</dbReference>
<dbReference type="RefSeq" id="WP_171907519.1">
    <property type="nucleotide sequence ID" value="NZ_FNRM01000001.1"/>
</dbReference>
<dbReference type="Pfam" id="PF12729">
    <property type="entry name" value="4HB_MCP_1"/>
    <property type="match status" value="1"/>
</dbReference>
<organism evidence="7 8">
    <name type="scientific">Alkalimonas amylolytica</name>
    <dbReference type="NCBI Taxonomy" id="152573"/>
    <lineage>
        <taxon>Bacteria</taxon>
        <taxon>Pseudomonadati</taxon>
        <taxon>Pseudomonadota</taxon>
        <taxon>Gammaproteobacteria</taxon>
        <taxon>Alkalimonas</taxon>
    </lineage>
</organism>
<comment type="subcellular location">
    <subcellularLocation>
        <location evidence="1">Membrane</location>
    </subcellularLocation>
</comment>
<sequence length="549" mass="59329">MQKKQSMTVAKRLGLGFGIVLLLMVGLTLIGVERVQRINQTLTEMTELNSVKQRYAINFRGSVHDRAISLRDVTLVENLRDVPVLQRDIERLEGFYRDSRRLMDDIFTQRNGVSPTERQLLQAIDAVEARALPLASQVIRLRQQGQQSEAQRLLLAQAGPVFVDWLASINAFIDYQEAKNQQATDSAQGVAGAFALTMVLLTLVAIFIGVAMAVWIQRYLRKALGGEPDEAAELVSQIAAGDLTTQIRDSLPNSMLAAVANMQLQLRQTLSEVVDAATTVSAQADELDQASLEALEATERQAHSSTASAASIEQMTVSLKQVASVVDLTEQNSQKTADLSDQGARLVQDAATEIAVVAETVEQSATKIGELQQRSKEIAGIANVIKSIAEQTNLLALNAAIEAARAGESGRGFAVVADEVRQLAERTSKATTEIAGMIQLVQDDTQLAVTSMETAAPRVAEGLSRANDAASMLQQIRSQAMDSLNNVRDVARSTNEQSTAVTELAKHIEQIASMSRDNAVVMQQNRGAVAALQRVASGLGQQVARFKTS</sequence>
<keyword evidence="2 4" id="KW-0807">Transducer</keyword>
<accession>A0A1H3XT68</accession>
<dbReference type="GO" id="GO:0016020">
    <property type="term" value="C:membrane"/>
    <property type="evidence" value="ECO:0007669"/>
    <property type="project" value="UniProtKB-SubCell"/>
</dbReference>
<keyword evidence="8" id="KW-1185">Reference proteome</keyword>
<evidence type="ECO:0000256" key="1">
    <source>
        <dbReference type="ARBA" id="ARBA00004370"/>
    </source>
</evidence>
<gene>
    <name evidence="7" type="ORF">SAMN04488051_101387</name>
</gene>
<evidence type="ECO:0000313" key="8">
    <source>
        <dbReference type="Proteomes" id="UP000198773"/>
    </source>
</evidence>
<dbReference type="AlphaFoldDB" id="A0A1H3XT68"/>
<dbReference type="STRING" id="152573.SAMN04488051_101387"/>
<feature type="transmembrane region" description="Helical" evidence="5">
    <location>
        <begin position="12"/>
        <end position="32"/>
    </location>
</feature>
<evidence type="ECO:0000313" key="7">
    <source>
        <dbReference type="EMBL" id="SEA02645.1"/>
    </source>
</evidence>
<evidence type="ECO:0000256" key="3">
    <source>
        <dbReference type="ARBA" id="ARBA00029447"/>
    </source>
</evidence>
<name>A0A1H3XT68_ALKAM</name>
<evidence type="ECO:0000256" key="5">
    <source>
        <dbReference type="SAM" id="Phobius"/>
    </source>
</evidence>
<dbReference type="InterPro" id="IPR004089">
    <property type="entry name" value="MCPsignal_dom"/>
</dbReference>
<protein>
    <submittedName>
        <fullName evidence="7">Methyl-accepting chemotaxis protein</fullName>
    </submittedName>
</protein>
<keyword evidence="5" id="KW-0472">Membrane</keyword>
<dbReference type="PANTHER" id="PTHR32089">
    <property type="entry name" value="METHYL-ACCEPTING CHEMOTAXIS PROTEIN MCPB"/>
    <property type="match status" value="1"/>
</dbReference>
<proteinExistence type="inferred from homology"/>
<dbReference type="EMBL" id="FNRM01000001">
    <property type="protein sequence ID" value="SEA02645.1"/>
    <property type="molecule type" value="Genomic_DNA"/>
</dbReference>
<reference evidence="7 8" key="1">
    <citation type="submission" date="2016-10" db="EMBL/GenBank/DDBJ databases">
        <authorList>
            <person name="de Groot N.N."/>
        </authorList>
    </citation>
    <scope>NUCLEOTIDE SEQUENCE [LARGE SCALE GENOMIC DNA]</scope>
    <source>
        <strain evidence="7 8">CGMCC 1.3430</strain>
    </source>
</reference>
<dbReference type="SMART" id="SM00283">
    <property type="entry name" value="MA"/>
    <property type="match status" value="1"/>
</dbReference>
<dbReference type="Proteomes" id="UP000198773">
    <property type="component" value="Unassembled WGS sequence"/>
</dbReference>
<dbReference type="PROSITE" id="PS50111">
    <property type="entry name" value="CHEMOTAXIS_TRANSDUC_2"/>
    <property type="match status" value="1"/>
</dbReference>
<dbReference type="Gene3D" id="1.10.287.950">
    <property type="entry name" value="Methyl-accepting chemotaxis protein"/>
    <property type="match status" value="1"/>
</dbReference>
<dbReference type="PRINTS" id="PR00260">
    <property type="entry name" value="CHEMTRNSDUCR"/>
</dbReference>
<dbReference type="InterPro" id="IPR047347">
    <property type="entry name" value="YvaQ-like_sensor"/>
</dbReference>
<comment type="similarity">
    <text evidence="3">Belongs to the methyl-accepting chemotaxis (MCP) protein family.</text>
</comment>
<dbReference type="PANTHER" id="PTHR32089:SF112">
    <property type="entry name" value="LYSOZYME-LIKE PROTEIN-RELATED"/>
    <property type="match status" value="1"/>
</dbReference>
<evidence type="ECO:0000256" key="4">
    <source>
        <dbReference type="PROSITE-ProRule" id="PRU00284"/>
    </source>
</evidence>
<keyword evidence="5" id="KW-0812">Transmembrane</keyword>
<dbReference type="CDD" id="cd11386">
    <property type="entry name" value="MCP_signal"/>
    <property type="match status" value="1"/>
</dbReference>
<dbReference type="Pfam" id="PF00015">
    <property type="entry name" value="MCPsignal"/>
    <property type="match status" value="1"/>
</dbReference>
<feature type="transmembrane region" description="Helical" evidence="5">
    <location>
        <begin position="190"/>
        <end position="216"/>
    </location>
</feature>
<feature type="domain" description="Methyl-accepting transducer" evidence="6">
    <location>
        <begin position="276"/>
        <end position="512"/>
    </location>
</feature>
<dbReference type="InterPro" id="IPR004090">
    <property type="entry name" value="Chemotax_Me-accpt_rcpt"/>
</dbReference>
<evidence type="ECO:0000256" key="2">
    <source>
        <dbReference type="ARBA" id="ARBA00023224"/>
    </source>
</evidence>